<proteinExistence type="predicted"/>
<keyword evidence="1" id="KW-0812">Transmembrane</keyword>
<sequence length="163" mass="18378">MIDIDIPTLAVSGVLLLGVIAPFVSYSIKSKKAKKKFLSGFSDFATQLNLKTDVQEDWRNRYILGLDTSKKALLYYQSGETVENRQVALRDVSKAVVHQSYLGNDTSNPTKTLDQLALQIHFKDPAKKSLSLEIYNHEYFSDLLGETILATRWAELINKNLPN</sequence>
<protein>
    <submittedName>
        <fullName evidence="2">Uncharacterized protein</fullName>
    </submittedName>
</protein>
<evidence type="ECO:0000313" key="2">
    <source>
        <dbReference type="EMBL" id="MBN7800829.1"/>
    </source>
</evidence>
<keyword evidence="3" id="KW-1185">Reference proteome</keyword>
<feature type="transmembrane region" description="Helical" evidence="1">
    <location>
        <begin position="6"/>
        <end position="28"/>
    </location>
</feature>
<gene>
    <name evidence="2" type="ORF">J0A67_08155</name>
</gene>
<dbReference type="RefSeq" id="WP_206568818.1">
    <property type="nucleotide sequence ID" value="NZ_JAFKCW010000002.1"/>
</dbReference>
<dbReference type="EMBL" id="JAFKCW010000002">
    <property type="protein sequence ID" value="MBN7800829.1"/>
    <property type="molecule type" value="Genomic_DNA"/>
</dbReference>
<evidence type="ECO:0000256" key="1">
    <source>
        <dbReference type="SAM" id="Phobius"/>
    </source>
</evidence>
<accession>A0ABS3BNF5</accession>
<organism evidence="2 3">
    <name type="scientific">Algoriphagus aestuariicola</name>
    <dbReference type="NCBI Taxonomy" id="1852016"/>
    <lineage>
        <taxon>Bacteria</taxon>
        <taxon>Pseudomonadati</taxon>
        <taxon>Bacteroidota</taxon>
        <taxon>Cytophagia</taxon>
        <taxon>Cytophagales</taxon>
        <taxon>Cyclobacteriaceae</taxon>
        <taxon>Algoriphagus</taxon>
    </lineage>
</organism>
<evidence type="ECO:0000313" key="3">
    <source>
        <dbReference type="Proteomes" id="UP000664698"/>
    </source>
</evidence>
<reference evidence="2 3" key="1">
    <citation type="submission" date="2021-03" db="EMBL/GenBank/DDBJ databases">
        <title>novel species isolated from a fishpond in China.</title>
        <authorList>
            <person name="Lu H."/>
            <person name="Cai Z."/>
        </authorList>
    </citation>
    <scope>NUCLEOTIDE SEQUENCE [LARGE SCALE GENOMIC DNA]</scope>
    <source>
        <strain evidence="2 3">JCM 31546</strain>
    </source>
</reference>
<dbReference type="Proteomes" id="UP000664698">
    <property type="component" value="Unassembled WGS sequence"/>
</dbReference>
<keyword evidence="1" id="KW-1133">Transmembrane helix</keyword>
<comment type="caution">
    <text evidence="2">The sequence shown here is derived from an EMBL/GenBank/DDBJ whole genome shotgun (WGS) entry which is preliminary data.</text>
</comment>
<keyword evidence="1" id="KW-0472">Membrane</keyword>
<name>A0ABS3BNF5_9BACT</name>